<gene>
    <name evidence="6" type="ORF">D5086_0000177100</name>
</gene>
<evidence type="ECO:0000313" key="6">
    <source>
        <dbReference type="EMBL" id="TKS01227.1"/>
    </source>
</evidence>
<keyword evidence="3" id="KW-0539">Nucleus</keyword>
<dbReference type="InterPro" id="IPR000467">
    <property type="entry name" value="G_patch_dom"/>
</dbReference>
<comment type="similarity">
    <text evidence="2">Belongs to the MOS2 family.</text>
</comment>
<feature type="compositionally biased region" description="Low complexity" evidence="4">
    <location>
        <begin position="1"/>
        <end position="11"/>
    </location>
</feature>
<feature type="region of interest" description="Disordered" evidence="4">
    <location>
        <begin position="296"/>
        <end position="328"/>
    </location>
</feature>
<dbReference type="AlphaFoldDB" id="A0A4U5PXV1"/>
<dbReference type="InterPro" id="IPR045166">
    <property type="entry name" value="Spp2-like"/>
</dbReference>
<dbReference type="EMBL" id="RCHU01000575">
    <property type="protein sequence ID" value="TKS01227.1"/>
    <property type="molecule type" value="Genomic_DNA"/>
</dbReference>
<dbReference type="InterPro" id="IPR026822">
    <property type="entry name" value="Spp2/MOS2_G-patch"/>
</dbReference>
<dbReference type="GO" id="GO:0005681">
    <property type="term" value="C:spliceosomal complex"/>
    <property type="evidence" value="ECO:0007669"/>
    <property type="project" value="TreeGrafter"/>
</dbReference>
<dbReference type="PROSITE" id="PS50174">
    <property type="entry name" value="G_PATCH"/>
    <property type="match status" value="1"/>
</dbReference>
<organism evidence="6">
    <name type="scientific">Populus alba</name>
    <name type="common">White poplar</name>
    <dbReference type="NCBI Taxonomy" id="43335"/>
    <lineage>
        <taxon>Eukaryota</taxon>
        <taxon>Viridiplantae</taxon>
        <taxon>Streptophyta</taxon>
        <taxon>Embryophyta</taxon>
        <taxon>Tracheophyta</taxon>
        <taxon>Spermatophyta</taxon>
        <taxon>Magnoliopsida</taxon>
        <taxon>eudicotyledons</taxon>
        <taxon>Gunneridae</taxon>
        <taxon>Pentapetalae</taxon>
        <taxon>rosids</taxon>
        <taxon>fabids</taxon>
        <taxon>Malpighiales</taxon>
        <taxon>Salicaceae</taxon>
        <taxon>Saliceae</taxon>
        <taxon>Populus</taxon>
    </lineage>
</organism>
<dbReference type="STRING" id="43335.A0A4U5PXV1"/>
<dbReference type="PANTHER" id="PTHR15818:SF2">
    <property type="entry name" value="G-PATCH DOMAIN AND KOW MOTIFS-CONTAINING PROTEIN"/>
    <property type="match status" value="1"/>
</dbReference>
<dbReference type="SMART" id="SM00739">
    <property type="entry name" value="KOW"/>
    <property type="match status" value="2"/>
</dbReference>
<dbReference type="GO" id="GO:0000398">
    <property type="term" value="P:mRNA splicing, via spliceosome"/>
    <property type="evidence" value="ECO:0007669"/>
    <property type="project" value="InterPro"/>
</dbReference>
<proteinExistence type="inferred from homology"/>
<feature type="compositionally biased region" description="Basic and acidic residues" evidence="4">
    <location>
        <begin position="296"/>
        <end position="323"/>
    </location>
</feature>
<dbReference type="PANTHER" id="PTHR15818">
    <property type="entry name" value="G PATCH AND KOW-CONTAINING"/>
    <property type="match status" value="1"/>
</dbReference>
<protein>
    <submittedName>
        <fullName evidence="6">KOW domain-containing family protein</fullName>
    </submittedName>
</protein>
<feature type="domain" description="G-patch" evidence="5">
    <location>
        <begin position="148"/>
        <end position="194"/>
    </location>
</feature>
<evidence type="ECO:0000256" key="2">
    <source>
        <dbReference type="ARBA" id="ARBA00010966"/>
    </source>
</evidence>
<reference evidence="6" key="1">
    <citation type="submission" date="2018-10" db="EMBL/GenBank/DDBJ databases">
        <title>Population genomic analysis revealed the cold adaptation of white poplar.</title>
        <authorList>
            <person name="Liu Y.-J."/>
        </authorList>
    </citation>
    <scope>NUCLEOTIDE SEQUENCE [LARGE SCALE GENOMIC DNA]</scope>
    <source>
        <strain evidence="6">PAL-ZL1</strain>
    </source>
</reference>
<comment type="subcellular location">
    <subcellularLocation>
        <location evidence="1">Nucleus</location>
    </subcellularLocation>
</comment>
<dbReference type="Pfam" id="PF12656">
    <property type="entry name" value="G-patch_2"/>
    <property type="match status" value="1"/>
</dbReference>
<evidence type="ECO:0000256" key="1">
    <source>
        <dbReference type="ARBA" id="ARBA00004123"/>
    </source>
</evidence>
<evidence type="ECO:0000256" key="4">
    <source>
        <dbReference type="SAM" id="MobiDB-lite"/>
    </source>
</evidence>
<feature type="region of interest" description="Disordered" evidence="4">
    <location>
        <begin position="196"/>
        <end position="219"/>
    </location>
</feature>
<evidence type="ECO:0000256" key="3">
    <source>
        <dbReference type="ARBA" id="ARBA00023242"/>
    </source>
</evidence>
<dbReference type="Pfam" id="PF25088">
    <property type="entry name" value="GPKOW_C"/>
    <property type="match status" value="1"/>
</dbReference>
<dbReference type="Gene3D" id="2.30.30.140">
    <property type="match status" value="1"/>
</dbReference>
<comment type="caution">
    <text evidence="6">The sequence shown here is derived from an EMBL/GenBank/DDBJ whole genome shotgun (WGS) entry which is preliminary data.</text>
</comment>
<name>A0A4U5PXV1_POPAL</name>
<evidence type="ECO:0000259" key="5">
    <source>
        <dbReference type="PROSITE" id="PS50174"/>
    </source>
</evidence>
<dbReference type="InterPro" id="IPR005824">
    <property type="entry name" value="KOW"/>
</dbReference>
<accession>A0A4U5PXV1</accession>
<feature type="region of interest" description="Disordered" evidence="4">
    <location>
        <begin position="1"/>
        <end position="48"/>
    </location>
</feature>
<sequence>MKKLSFSIPSKSKSKSKPKPVSDQPDNDNSKQYLTEFDPSKNLLPQNAQTPIILPIQNDYQPHKKMKNIHLPLHQDDSSTDLRFEVETLSSDPAAASDSISFGLNLRHSATTQTQDARNEDVLLEKLRYDLKRLPEDRGFEEFEEMPVEDFAKALLKGYGWHEGRGVGKNSKEDVQVKQYTKRTDKEGLGFLAVSHDSKNSKSSSSNGNVNGSGSVIVKEKQRERSKDGLFLGKEVRVISGKKENLGLKGTVVERLGSDSIALRVEKSGERVKVRVSDVAELGSREEERCLKELKSVEEKKPSDGDREQRRVNKRNVESRESLKMGNGNVGKERGVQWLRSHIRVRIISKDLKGGKLYLKKGEVVDVVGPYKCDISMDASRELVQSVDQDALETALPRRGGPVLVLYGKHKGAYGNLVQRDIDREVGVVQDSGSHELLNVKLEQIAEYVGDPSYIGY</sequence>
<dbReference type="GO" id="GO:0003676">
    <property type="term" value="F:nucleic acid binding"/>
    <property type="evidence" value="ECO:0007669"/>
    <property type="project" value="InterPro"/>
</dbReference>
<feature type="compositionally biased region" description="Low complexity" evidence="4">
    <location>
        <begin position="201"/>
        <end position="217"/>
    </location>
</feature>